<protein>
    <recommendedName>
        <fullName evidence="3">Lipocalin-like domain-containing protein</fullName>
    </recommendedName>
</protein>
<evidence type="ECO:0000313" key="1">
    <source>
        <dbReference type="EMBL" id="TKT88147.1"/>
    </source>
</evidence>
<gene>
    <name evidence="1" type="ORF">FDK13_27630</name>
</gene>
<dbReference type="RefSeq" id="WP_137343261.1">
    <property type="nucleotide sequence ID" value="NZ_BSQH01000008.1"/>
</dbReference>
<dbReference type="Proteomes" id="UP000304900">
    <property type="component" value="Unassembled WGS sequence"/>
</dbReference>
<dbReference type="AlphaFoldDB" id="A0A4U6CWW2"/>
<evidence type="ECO:0008006" key="3">
    <source>
        <dbReference type="Google" id="ProtNLM"/>
    </source>
</evidence>
<name>A0A4U6CWW2_9BACT</name>
<accession>A0A4U6CWW2</accession>
<reference evidence="1 2" key="1">
    <citation type="submission" date="2019-05" db="EMBL/GenBank/DDBJ databases">
        <title>Dyadobacter AR-3-8 sp. nov., isolated from arctic soil.</title>
        <authorList>
            <person name="Chaudhary D.K."/>
        </authorList>
    </citation>
    <scope>NUCLEOTIDE SEQUENCE [LARGE SCALE GENOMIC DNA]</scope>
    <source>
        <strain evidence="1 2">AR-3-8</strain>
    </source>
</reference>
<comment type="caution">
    <text evidence="1">The sequence shown here is derived from an EMBL/GenBank/DDBJ whole genome shotgun (WGS) entry which is preliminary data.</text>
</comment>
<evidence type="ECO:0000313" key="2">
    <source>
        <dbReference type="Proteomes" id="UP000304900"/>
    </source>
</evidence>
<dbReference type="Pfam" id="PF19765">
    <property type="entry name" value="DUF6252"/>
    <property type="match status" value="1"/>
</dbReference>
<dbReference type="PROSITE" id="PS51257">
    <property type="entry name" value="PROKAR_LIPOPROTEIN"/>
    <property type="match status" value="1"/>
</dbReference>
<keyword evidence="2" id="KW-1185">Reference proteome</keyword>
<dbReference type="OrthoDB" id="957257at2"/>
<sequence length="159" mass="17823">MRKLAILFFALGIFSCKKDKESFAPENYLFSAEKNDEKWTGTTEISLQAPDSDTLTLLFKANNSNEVLWVKIKFNEIGSYPLKGNQAGYYSTVGGDVISSNYVMANGDVGHLTVTKYNPAQKLIEGTFDISLTKQYANPENNINILKFANGCFKWKLLK</sequence>
<proteinExistence type="predicted"/>
<dbReference type="InterPro" id="IPR046219">
    <property type="entry name" value="DUF6252"/>
</dbReference>
<organism evidence="1 2">
    <name type="scientific">Dyadobacter frigoris</name>
    <dbReference type="NCBI Taxonomy" id="2576211"/>
    <lineage>
        <taxon>Bacteria</taxon>
        <taxon>Pseudomonadati</taxon>
        <taxon>Bacteroidota</taxon>
        <taxon>Cytophagia</taxon>
        <taxon>Cytophagales</taxon>
        <taxon>Spirosomataceae</taxon>
        <taxon>Dyadobacter</taxon>
    </lineage>
</organism>
<dbReference type="EMBL" id="SZVO01000016">
    <property type="protein sequence ID" value="TKT88147.1"/>
    <property type="molecule type" value="Genomic_DNA"/>
</dbReference>